<dbReference type="Pfam" id="PF00664">
    <property type="entry name" value="ABC_membrane"/>
    <property type="match status" value="1"/>
</dbReference>
<evidence type="ECO:0000256" key="9">
    <source>
        <dbReference type="SAM" id="MobiDB-lite"/>
    </source>
</evidence>
<feature type="non-terminal residue" evidence="13">
    <location>
        <position position="1"/>
    </location>
</feature>
<evidence type="ECO:0000259" key="12">
    <source>
        <dbReference type="PROSITE" id="PS50929"/>
    </source>
</evidence>
<feature type="region of interest" description="Disordered" evidence="9">
    <location>
        <begin position="296"/>
        <end position="316"/>
    </location>
</feature>
<evidence type="ECO:0000313" key="14">
    <source>
        <dbReference type="Proteomes" id="UP000177187"/>
    </source>
</evidence>
<dbReference type="InterPro" id="IPR039421">
    <property type="entry name" value="Type_1_exporter"/>
</dbReference>
<proteinExistence type="predicted"/>
<name>A0A1F5FG59_9BACT</name>
<dbReference type="InterPro" id="IPR027417">
    <property type="entry name" value="P-loop_NTPase"/>
</dbReference>
<evidence type="ECO:0000256" key="10">
    <source>
        <dbReference type="SAM" id="Phobius"/>
    </source>
</evidence>
<evidence type="ECO:0000313" key="13">
    <source>
        <dbReference type="EMBL" id="OGD78532.1"/>
    </source>
</evidence>
<keyword evidence="7 10" id="KW-1133">Transmembrane helix</keyword>
<dbReference type="SMART" id="SM00382">
    <property type="entry name" value="AAA"/>
    <property type="match status" value="1"/>
</dbReference>
<dbReference type="Proteomes" id="UP000177187">
    <property type="component" value="Unassembled WGS sequence"/>
</dbReference>
<dbReference type="GO" id="GO:0016887">
    <property type="term" value="F:ATP hydrolysis activity"/>
    <property type="evidence" value="ECO:0007669"/>
    <property type="project" value="InterPro"/>
</dbReference>
<evidence type="ECO:0000256" key="2">
    <source>
        <dbReference type="ARBA" id="ARBA00022448"/>
    </source>
</evidence>
<dbReference type="PROSITE" id="PS50893">
    <property type="entry name" value="ABC_TRANSPORTER_2"/>
    <property type="match status" value="1"/>
</dbReference>
<dbReference type="Gene3D" id="1.20.1560.10">
    <property type="entry name" value="ABC transporter type 1, transmembrane domain"/>
    <property type="match status" value="1"/>
</dbReference>
<keyword evidence="3" id="KW-1003">Cell membrane</keyword>
<dbReference type="FunFam" id="3.40.50.300:FF:000221">
    <property type="entry name" value="Multidrug ABC transporter ATP-binding protein"/>
    <property type="match status" value="1"/>
</dbReference>
<keyword evidence="2" id="KW-0813">Transport</keyword>
<dbReference type="STRING" id="1817816.A2Y64_06485"/>
<evidence type="ECO:0008006" key="15">
    <source>
        <dbReference type="Google" id="ProtNLM"/>
    </source>
</evidence>
<feature type="transmembrane region" description="Helical" evidence="10">
    <location>
        <begin position="24"/>
        <end position="49"/>
    </location>
</feature>
<dbReference type="GO" id="GO:0005524">
    <property type="term" value="F:ATP binding"/>
    <property type="evidence" value="ECO:0007669"/>
    <property type="project" value="UniProtKB-KW"/>
</dbReference>
<dbReference type="InterPro" id="IPR003439">
    <property type="entry name" value="ABC_transporter-like_ATP-bd"/>
</dbReference>
<evidence type="ECO:0000256" key="5">
    <source>
        <dbReference type="ARBA" id="ARBA00022741"/>
    </source>
</evidence>
<dbReference type="EMBL" id="MFAF01000032">
    <property type="protein sequence ID" value="OGD78532.1"/>
    <property type="molecule type" value="Genomic_DNA"/>
</dbReference>
<feature type="transmembrane region" description="Helical" evidence="10">
    <location>
        <begin position="209"/>
        <end position="231"/>
    </location>
</feature>
<evidence type="ECO:0000256" key="4">
    <source>
        <dbReference type="ARBA" id="ARBA00022692"/>
    </source>
</evidence>
<feature type="transmembrane region" description="Helical" evidence="10">
    <location>
        <begin position="127"/>
        <end position="145"/>
    </location>
</feature>
<gene>
    <name evidence="13" type="ORF">A2Y64_06485</name>
</gene>
<dbReference type="SUPFAM" id="SSF52540">
    <property type="entry name" value="P-loop containing nucleoside triphosphate hydrolases"/>
    <property type="match status" value="1"/>
</dbReference>
<comment type="caution">
    <text evidence="13">The sequence shown here is derived from an EMBL/GenBank/DDBJ whole genome shotgun (WGS) entry which is preliminary data.</text>
</comment>
<dbReference type="InterPro" id="IPR011527">
    <property type="entry name" value="ABC1_TM_dom"/>
</dbReference>
<dbReference type="PANTHER" id="PTHR24221">
    <property type="entry name" value="ATP-BINDING CASSETTE SUB-FAMILY B"/>
    <property type="match status" value="1"/>
</dbReference>
<feature type="domain" description="ABC transporter" evidence="11">
    <location>
        <begin position="328"/>
        <end position="561"/>
    </location>
</feature>
<dbReference type="SUPFAM" id="SSF90123">
    <property type="entry name" value="ABC transporter transmembrane region"/>
    <property type="match status" value="1"/>
</dbReference>
<keyword evidence="8 10" id="KW-0472">Membrane</keyword>
<dbReference type="InterPro" id="IPR036640">
    <property type="entry name" value="ABC1_TM_sf"/>
</dbReference>
<feature type="domain" description="ABC transmembrane type-1" evidence="12">
    <location>
        <begin position="1"/>
        <end position="264"/>
    </location>
</feature>
<evidence type="ECO:0000259" key="11">
    <source>
        <dbReference type="PROSITE" id="PS50893"/>
    </source>
</evidence>
<comment type="subcellular location">
    <subcellularLocation>
        <location evidence="1">Cell membrane</location>
        <topology evidence="1">Multi-pass membrane protein</topology>
    </subcellularLocation>
</comment>
<dbReference type="PROSITE" id="PS50929">
    <property type="entry name" value="ABC_TM1F"/>
    <property type="match status" value="1"/>
</dbReference>
<keyword evidence="6" id="KW-0067">ATP-binding</keyword>
<dbReference type="Gene3D" id="3.40.50.300">
    <property type="entry name" value="P-loop containing nucleotide triphosphate hydrolases"/>
    <property type="match status" value="1"/>
</dbReference>
<feature type="compositionally biased region" description="Basic and acidic residues" evidence="9">
    <location>
        <begin position="299"/>
        <end position="310"/>
    </location>
</feature>
<dbReference type="GO" id="GO:0140359">
    <property type="term" value="F:ABC-type transporter activity"/>
    <property type="evidence" value="ECO:0007669"/>
    <property type="project" value="InterPro"/>
</dbReference>
<sequence length="567" mass="60446">LGGKAPEVLGTLGSWGFADPHSTALWILPTAMAVAMFAAGFFSFLGIYASARLGLDLTARVRRACIRKALAVPYTDFTRSKTGELLSRIHENSQGFLEAAVTLREAAQDALTVAIVGTVVVIRHWQLGLYLAGVFALLAVAVALVNRHQRRYSERVADTSARILGYAGERLSAIEVVASFGAAGRESVKFTELARRYFKNRLKGEMVTSAFRGLVQLLAGAGLMGMLIYGAGLVRGGAMTTGSLFEFLGLVAIAFEPLKGLSRARLALVPAGIHIGRTAAVLAWPEGRAPEELPLGKGKLRELPNPRLLDEPEETGGPAQVVEIEGELTFEDVAYEIGGERILDGVAFTAPRGKVTAIVGPSGAGKSTLLNFALGLLEPTAGRVLLDGKPRDGYDRAALARLQALVPQEITLTAGTVAENLRLAKPGATEDEIWEKLELAQVDDAVRRLPDGLSSEIGERGCQLSGGEGQRLAIARALLRDPGILALDEPTANLDSQSEDRINAALSSVLPGRTVLVVAHRLATVRDADRIIFLEGGRVVETGTHGELMEKNGRYAELARLQSADER</sequence>
<dbReference type="Pfam" id="PF00005">
    <property type="entry name" value="ABC_tran"/>
    <property type="match status" value="1"/>
</dbReference>
<keyword evidence="5" id="KW-0547">Nucleotide-binding</keyword>
<dbReference type="GO" id="GO:0005886">
    <property type="term" value="C:plasma membrane"/>
    <property type="evidence" value="ECO:0007669"/>
    <property type="project" value="UniProtKB-SubCell"/>
</dbReference>
<dbReference type="GO" id="GO:0034040">
    <property type="term" value="F:ATPase-coupled lipid transmembrane transporter activity"/>
    <property type="evidence" value="ECO:0007669"/>
    <property type="project" value="TreeGrafter"/>
</dbReference>
<evidence type="ECO:0000256" key="1">
    <source>
        <dbReference type="ARBA" id="ARBA00004651"/>
    </source>
</evidence>
<reference evidence="13 14" key="1">
    <citation type="journal article" date="2016" name="Nat. Commun.">
        <title>Thousands of microbial genomes shed light on interconnected biogeochemical processes in an aquifer system.</title>
        <authorList>
            <person name="Anantharaman K."/>
            <person name="Brown C.T."/>
            <person name="Hug L.A."/>
            <person name="Sharon I."/>
            <person name="Castelle C.J."/>
            <person name="Probst A.J."/>
            <person name="Thomas B.C."/>
            <person name="Singh A."/>
            <person name="Wilkins M.J."/>
            <person name="Karaoz U."/>
            <person name="Brodie E.L."/>
            <person name="Williams K.H."/>
            <person name="Hubbard S.S."/>
            <person name="Banfield J.F."/>
        </authorList>
    </citation>
    <scope>NUCLEOTIDE SEQUENCE [LARGE SCALE GENOMIC DNA]</scope>
</reference>
<keyword evidence="4 10" id="KW-0812">Transmembrane</keyword>
<organism evidence="13 14">
    <name type="scientific">Candidatus Coatesbacteria bacterium RBG_13_66_14</name>
    <dbReference type="NCBI Taxonomy" id="1817816"/>
    <lineage>
        <taxon>Bacteria</taxon>
        <taxon>Candidatus Coatesiibacteriota</taxon>
    </lineage>
</organism>
<accession>A0A1F5FG59</accession>
<dbReference type="AlphaFoldDB" id="A0A1F5FG59"/>
<evidence type="ECO:0000256" key="6">
    <source>
        <dbReference type="ARBA" id="ARBA00022840"/>
    </source>
</evidence>
<evidence type="ECO:0000256" key="3">
    <source>
        <dbReference type="ARBA" id="ARBA00022475"/>
    </source>
</evidence>
<dbReference type="InterPro" id="IPR003593">
    <property type="entry name" value="AAA+_ATPase"/>
</dbReference>
<evidence type="ECO:0000256" key="7">
    <source>
        <dbReference type="ARBA" id="ARBA00022989"/>
    </source>
</evidence>
<protein>
    <recommendedName>
        <fullName evidence="15">ABC transporter</fullName>
    </recommendedName>
</protein>
<evidence type="ECO:0000256" key="8">
    <source>
        <dbReference type="ARBA" id="ARBA00023136"/>
    </source>
</evidence>
<dbReference type="PANTHER" id="PTHR24221:SF654">
    <property type="entry name" value="ATP-BINDING CASSETTE SUB-FAMILY B MEMBER 6"/>
    <property type="match status" value="1"/>
</dbReference>